<dbReference type="SUPFAM" id="SSF57850">
    <property type="entry name" value="RING/U-box"/>
    <property type="match status" value="1"/>
</dbReference>
<name>A0A5E4CCI1_MARMO</name>
<proteinExistence type="predicted"/>
<dbReference type="PANTHER" id="PTHR21540">
    <property type="entry name" value="RING FINGER AND SWIM DOMAIN-CONTAINING PROTEIN 2"/>
    <property type="match status" value="1"/>
</dbReference>
<reference evidence="1" key="1">
    <citation type="submission" date="2019-04" db="EMBL/GenBank/DDBJ databases">
        <authorList>
            <person name="Alioto T."/>
            <person name="Alioto T."/>
        </authorList>
    </citation>
    <scope>NUCLEOTIDE SEQUENCE [LARGE SCALE GENOMIC DNA]</scope>
</reference>
<keyword evidence="2" id="KW-1185">Reference proteome</keyword>
<dbReference type="InterPro" id="IPR039903">
    <property type="entry name" value="Zswim2"/>
</dbReference>
<dbReference type="GO" id="GO:0061630">
    <property type="term" value="F:ubiquitin protein ligase activity"/>
    <property type="evidence" value="ECO:0007669"/>
    <property type="project" value="InterPro"/>
</dbReference>
<evidence type="ECO:0000313" key="2">
    <source>
        <dbReference type="Proteomes" id="UP000335636"/>
    </source>
</evidence>
<feature type="non-terminal residue" evidence="1">
    <location>
        <position position="118"/>
    </location>
</feature>
<accession>A0A5E4CCI1</accession>
<feature type="non-terminal residue" evidence="1">
    <location>
        <position position="1"/>
    </location>
</feature>
<dbReference type="Proteomes" id="UP000335636">
    <property type="component" value="Unassembled WGS sequence"/>
</dbReference>
<dbReference type="PANTHER" id="PTHR21540:SF3">
    <property type="entry name" value="E3 UBIQUITIN-PROTEIN LIGASE ZSWIM2"/>
    <property type="match status" value="1"/>
</dbReference>
<comment type="caution">
    <text evidence="1">The sequence shown here is derived from an EMBL/GenBank/DDBJ whole genome shotgun (WGS) entry which is preliminary data.</text>
</comment>
<gene>
    <name evidence="1" type="ORF">MONAX_5E031424</name>
</gene>
<dbReference type="EMBL" id="CABDUW010001188">
    <property type="protein sequence ID" value="VTJ79445.1"/>
    <property type="molecule type" value="Genomic_DNA"/>
</dbReference>
<protein>
    <submittedName>
        <fullName evidence="1">Uncharacterized protein</fullName>
    </submittedName>
</protein>
<dbReference type="AlphaFoldDB" id="A0A5E4CCI1"/>
<sequence>AFQLGLVEGEINDLLRGIHQVQTPQPGTSENAHVKEDGYIKQKEIDSEDICSICQEVLSQKRLPVTFCRKEFAPLKLILEEFQNASNLVTAAEKEPLHKHLGIPCNNCKQFPIEGKCY</sequence>
<evidence type="ECO:0000313" key="1">
    <source>
        <dbReference type="EMBL" id="VTJ79445.1"/>
    </source>
</evidence>
<organism evidence="1 2">
    <name type="scientific">Marmota monax</name>
    <name type="common">Woodchuck</name>
    <dbReference type="NCBI Taxonomy" id="9995"/>
    <lineage>
        <taxon>Eukaryota</taxon>
        <taxon>Metazoa</taxon>
        <taxon>Chordata</taxon>
        <taxon>Craniata</taxon>
        <taxon>Vertebrata</taxon>
        <taxon>Euteleostomi</taxon>
        <taxon>Mammalia</taxon>
        <taxon>Eutheria</taxon>
        <taxon>Euarchontoglires</taxon>
        <taxon>Glires</taxon>
        <taxon>Rodentia</taxon>
        <taxon>Sciuromorpha</taxon>
        <taxon>Sciuridae</taxon>
        <taxon>Xerinae</taxon>
        <taxon>Marmotini</taxon>
        <taxon>Marmota</taxon>
    </lineage>
</organism>